<dbReference type="GO" id="GO:0005829">
    <property type="term" value="C:cytosol"/>
    <property type="evidence" value="ECO:0007669"/>
    <property type="project" value="TreeGrafter"/>
</dbReference>
<evidence type="ECO:0000259" key="8">
    <source>
        <dbReference type="Pfam" id="PF00696"/>
    </source>
</evidence>
<sequence length="325" mass="34146">MRIVIAIGGNALLERGQKPDAAVQRDNARRAVEALAPLAARHELVITHGNGPQVGMLALESANDPELERPYPLDVLGAQTQGMIGYWLLQGLQNALPGRQVAAIVNQTLVSAADPAFASPTKFVGQVYDEATAHRLAAERGWEVKPDGPHWRRVVPSPAPERIVETRIIRQLLSSGAVVVCAGGGGVPVIRNESGRLQGVEAVVDKDLATAVLAESLEADALLLLTDVPAVYRGFGTSHAEPLSRATPAALRREPFPAGSMGPKVEAVCRFVELTGDLAAIGALDEAEQILAGKAGTVVTPGGDYGGPHDLQPQSVPARAVQLTR</sequence>
<evidence type="ECO:0000256" key="3">
    <source>
        <dbReference type="ARBA" id="ARBA00022679"/>
    </source>
</evidence>
<evidence type="ECO:0000256" key="2">
    <source>
        <dbReference type="ARBA" id="ARBA00013070"/>
    </source>
</evidence>
<dbReference type="AlphaFoldDB" id="A0A7W7H0X4"/>
<dbReference type="NCBIfam" id="NF009008">
    <property type="entry name" value="PRK12354.1"/>
    <property type="match status" value="1"/>
</dbReference>
<dbReference type="Proteomes" id="UP000546162">
    <property type="component" value="Unassembled WGS sequence"/>
</dbReference>
<dbReference type="PANTHER" id="PTHR30409">
    <property type="entry name" value="CARBAMATE KINASE"/>
    <property type="match status" value="1"/>
</dbReference>
<dbReference type="GO" id="GO:0008804">
    <property type="term" value="F:carbamate kinase activity"/>
    <property type="evidence" value="ECO:0007669"/>
    <property type="project" value="UniProtKB-EC"/>
</dbReference>
<dbReference type="RefSeq" id="WP_185042353.1">
    <property type="nucleotide sequence ID" value="NZ_BAABFG010000005.1"/>
</dbReference>
<protein>
    <recommendedName>
        <fullName evidence="2 6">Carbamate kinase</fullName>
    </recommendedName>
</protein>
<organism evidence="9 10">
    <name type="scientific">Actinoplanes octamycinicus</name>
    <dbReference type="NCBI Taxonomy" id="135948"/>
    <lineage>
        <taxon>Bacteria</taxon>
        <taxon>Bacillati</taxon>
        <taxon>Actinomycetota</taxon>
        <taxon>Actinomycetes</taxon>
        <taxon>Micromonosporales</taxon>
        <taxon>Micromonosporaceae</taxon>
        <taxon>Actinoplanes</taxon>
    </lineage>
</organism>
<dbReference type="SUPFAM" id="SSF53633">
    <property type="entry name" value="Carbamate kinase-like"/>
    <property type="match status" value="1"/>
</dbReference>
<dbReference type="Gene3D" id="3.40.1160.10">
    <property type="entry name" value="Acetylglutamate kinase-like"/>
    <property type="match status" value="1"/>
</dbReference>
<comment type="similarity">
    <text evidence="1 6">Belongs to the carbamate kinase family.</text>
</comment>
<proteinExistence type="inferred from homology"/>
<dbReference type="PANTHER" id="PTHR30409:SF1">
    <property type="entry name" value="CARBAMATE KINASE-RELATED"/>
    <property type="match status" value="1"/>
</dbReference>
<evidence type="ECO:0000256" key="4">
    <source>
        <dbReference type="ARBA" id="ARBA00022777"/>
    </source>
</evidence>
<dbReference type="GO" id="GO:0019546">
    <property type="term" value="P:L-arginine deiminase pathway"/>
    <property type="evidence" value="ECO:0007669"/>
    <property type="project" value="TreeGrafter"/>
</dbReference>
<evidence type="ECO:0000256" key="5">
    <source>
        <dbReference type="ARBA" id="ARBA00048467"/>
    </source>
</evidence>
<comment type="catalytic activity">
    <reaction evidence="5">
        <text>hydrogencarbonate + NH4(+) + ATP = carbamoyl phosphate + ADP + H2O + H(+)</text>
        <dbReference type="Rhea" id="RHEA:10152"/>
        <dbReference type="ChEBI" id="CHEBI:15377"/>
        <dbReference type="ChEBI" id="CHEBI:15378"/>
        <dbReference type="ChEBI" id="CHEBI:17544"/>
        <dbReference type="ChEBI" id="CHEBI:28938"/>
        <dbReference type="ChEBI" id="CHEBI:30616"/>
        <dbReference type="ChEBI" id="CHEBI:58228"/>
        <dbReference type="ChEBI" id="CHEBI:456216"/>
        <dbReference type="EC" id="2.7.2.2"/>
    </reaction>
</comment>
<dbReference type="EMBL" id="JACHNB010000001">
    <property type="protein sequence ID" value="MBB4741924.1"/>
    <property type="molecule type" value="Genomic_DNA"/>
</dbReference>
<dbReference type="FunFam" id="3.40.1160.10:FF:000007">
    <property type="entry name" value="Carbamate kinase"/>
    <property type="match status" value="1"/>
</dbReference>
<evidence type="ECO:0000256" key="1">
    <source>
        <dbReference type="ARBA" id="ARBA00011066"/>
    </source>
</evidence>
<keyword evidence="3 6" id="KW-0808">Transferase</keyword>
<dbReference type="PIRSF" id="PIRSF000723">
    <property type="entry name" value="Carbamate_kin"/>
    <property type="match status" value="1"/>
</dbReference>
<reference evidence="9 10" key="1">
    <citation type="submission" date="2020-08" db="EMBL/GenBank/DDBJ databases">
        <title>Sequencing the genomes of 1000 actinobacteria strains.</title>
        <authorList>
            <person name="Klenk H.-P."/>
        </authorList>
    </citation>
    <scope>NUCLEOTIDE SEQUENCE [LARGE SCALE GENOMIC DNA]</scope>
    <source>
        <strain evidence="9 10">DSM 45809</strain>
    </source>
</reference>
<evidence type="ECO:0000313" key="10">
    <source>
        <dbReference type="Proteomes" id="UP000546162"/>
    </source>
</evidence>
<keyword evidence="10" id="KW-1185">Reference proteome</keyword>
<keyword evidence="4 6" id="KW-0418">Kinase</keyword>
<comment type="caution">
    <text evidence="9">The sequence shown here is derived from an EMBL/GenBank/DDBJ whole genome shotgun (WGS) entry which is preliminary data.</text>
</comment>
<feature type="region of interest" description="Disordered" evidence="7">
    <location>
        <begin position="301"/>
        <end position="325"/>
    </location>
</feature>
<evidence type="ECO:0000256" key="7">
    <source>
        <dbReference type="SAM" id="MobiDB-lite"/>
    </source>
</evidence>
<dbReference type="InterPro" id="IPR036393">
    <property type="entry name" value="AceGlu_kinase-like_sf"/>
</dbReference>
<feature type="domain" description="Aspartate/glutamate/uridylate kinase" evidence="8">
    <location>
        <begin position="1"/>
        <end position="273"/>
    </location>
</feature>
<gene>
    <name evidence="9" type="ORF">BJY16_005383</name>
</gene>
<dbReference type="InterPro" id="IPR001048">
    <property type="entry name" value="Asp/Glu/Uridylate_kinase"/>
</dbReference>
<name>A0A7W7H0X4_9ACTN</name>
<accession>A0A7W7H0X4</accession>
<dbReference type="Pfam" id="PF00696">
    <property type="entry name" value="AA_kinase"/>
    <property type="match status" value="1"/>
</dbReference>
<dbReference type="CDD" id="cd04235">
    <property type="entry name" value="AAK_CK"/>
    <property type="match status" value="1"/>
</dbReference>
<dbReference type="PRINTS" id="PR01469">
    <property type="entry name" value="CARBMTKINASE"/>
</dbReference>
<evidence type="ECO:0000313" key="9">
    <source>
        <dbReference type="EMBL" id="MBB4741924.1"/>
    </source>
</evidence>
<dbReference type="InterPro" id="IPR003964">
    <property type="entry name" value="Carb_kinase"/>
</dbReference>
<evidence type="ECO:0000256" key="6">
    <source>
        <dbReference type="PIRNR" id="PIRNR000723"/>
    </source>
</evidence>